<gene>
    <name evidence="1" type="ORF">D5086_021641</name>
</gene>
<accession>A0ACC4BCS1</accession>
<organism evidence="1 2">
    <name type="scientific">Populus alba</name>
    <name type="common">White poplar</name>
    <dbReference type="NCBI Taxonomy" id="43335"/>
    <lineage>
        <taxon>Eukaryota</taxon>
        <taxon>Viridiplantae</taxon>
        <taxon>Streptophyta</taxon>
        <taxon>Embryophyta</taxon>
        <taxon>Tracheophyta</taxon>
        <taxon>Spermatophyta</taxon>
        <taxon>Magnoliopsida</taxon>
        <taxon>eudicotyledons</taxon>
        <taxon>Gunneridae</taxon>
        <taxon>Pentapetalae</taxon>
        <taxon>rosids</taxon>
        <taxon>fabids</taxon>
        <taxon>Malpighiales</taxon>
        <taxon>Salicaceae</taxon>
        <taxon>Saliceae</taxon>
        <taxon>Populus</taxon>
    </lineage>
</organism>
<keyword evidence="2" id="KW-1185">Reference proteome</keyword>
<protein>
    <submittedName>
        <fullName evidence="1">Uncharacterized protein</fullName>
    </submittedName>
</protein>
<sequence>MIGWSNLCSAFTPLLKNVKHGTRISRSAQWITYSHDMLFVPGCTFAMQNSSNEFILKCKPLQDQRNQINCGCGNNDMIFDHTGKAFLGE</sequence>
<proteinExistence type="predicted"/>
<evidence type="ECO:0000313" key="1">
    <source>
        <dbReference type="EMBL" id="KAL3576358.1"/>
    </source>
</evidence>
<evidence type="ECO:0000313" key="2">
    <source>
        <dbReference type="Proteomes" id="UP000309997"/>
    </source>
</evidence>
<reference evidence="1 2" key="1">
    <citation type="journal article" date="2024" name="Plant Biotechnol. J.">
        <title>Genome and CRISPR/Cas9 system of a widespread forest tree (Populus alba) in the world.</title>
        <authorList>
            <person name="Liu Y.J."/>
            <person name="Jiang P.F."/>
            <person name="Han X.M."/>
            <person name="Li X.Y."/>
            <person name="Wang H.M."/>
            <person name="Wang Y.J."/>
            <person name="Wang X.X."/>
            <person name="Zeng Q.Y."/>
        </authorList>
    </citation>
    <scope>NUCLEOTIDE SEQUENCE [LARGE SCALE GENOMIC DNA]</scope>
    <source>
        <strain evidence="2">cv. PAL-ZL1</strain>
    </source>
</reference>
<dbReference type="EMBL" id="RCHU02000011">
    <property type="protein sequence ID" value="KAL3576358.1"/>
    <property type="molecule type" value="Genomic_DNA"/>
</dbReference>
<comment type="caution">
    <text evidence="1">The sequence shown here is derived from an EMBL/GenBank/DDBJ whole genome shotgun (WGS) entry which is preliminary data.</text>
</comment>
<dbReference type="Proteomes" id="UP000309997">
    <property type="component" value="Unassembled WGS sequence"/>
</dbReference>
<name>A0ACC4BCS1_POPAL</name>